<accession>A0AAD1X6E6</accession>
<keyword evidence="1" id="KW-0175">Coiled coil</keyword>
<proteinExistence type="predicted"/>
<dbReference type="Gene3D" id="3.40.50.11500">
    <property type="match status" value="1"/>
</dbReference>
<feature type="region of interest" description="Disordered" evidence="2">
    <location>
        <begin position="1"/>
        <end position="40"/>
    </location>
</feature>
<feature type="compositionally biased region" description="Basic and acidic residues" evidence="2">
    <location>
        <begin position="1132"/>
        <end position="1141"/>
    </location>
</feature>
<dbReference type="InterPro" id="IPR001194">
    <property type="entry name" value="cDENN_dom"/>
</dbReference>
<evidence type="ECO:0000259" key="3">
    <source>
        <dbReference type="SMART" id="SM00799"/>
    </source>
</evidence>
<dbReference type="Proteomes" id="UP001295684">
    <property type="component" value="Unassembled WGS sequence"/>
</dbReference>
<evidence type="ECO:0000256" key="1">
    <source>
        <dbReference type="SAM" id="Coils"/>
    </source>
</evidence>
<dbReference type="EMBL" id="CAMPGE010001742">
    <property type="protein sequence ID" value="CAI2360542.1"/>
    <property type="molecule type" value="Genomic_DNA"/>
</dbReference>
<dbReference type="Pfam" id="PF02141">
    <property type="entry name" value="DENN"/>
    <property type="match status" value="1"/>
</dbReference>
<feature type="region of interest" description="Disordered" evidence="2">
    <location>
        <begin position="268"/>
        <end position="302"/>
    </location>
</feature>
<dbReference type="SMART" id="SM00799">
    <property type="entry name" value="DENN"/>
    <property type="match status" value="1"/>
</dbReference>
<feature type="compositionally biased region" description="Polar residues" evidence="2">
    <location>
        <begin position="288"/>
        <end position="297"/>
    </location>
</feature>
<feature type="coiled-coil region" evidence="1">
    <location>
        <begin position="598"/>
        <end position="625"/>
    </location>
</feature>
<evidence type="ECO:0000313" key="4">
    <source>
        <dbReference type="EMBL" id="CAI2360542.1"/>
    </source>
</evidence>
<protein>
    <recommendedName>
        <fullName evidence="3">cDENN domain-containing protein</fullName>
    </recommendedName>
</protein>
<sequence>MSEDGYYSNSDSNEEENSDRDYEVSNRYTEISESTDRQSSLKMISEGFHGSNDVNDVDMPFISGERSSENLTSSMSSRTTVVDIGNEISKYQSYVHYYLHYQMSGYDQIAEAHKINGENLPEIVKPQNNTFKTEVSKVKMMLADEMPDTDRAYLPISGIKDIIPVMLFNREKYKISEFYDKTVEFAFNSIFIPDANQYIYLVGMLYYEKVEDVFRATQQWRASDDKEENKESIRDHLKRVDLDTKPMFKNTLDEEDFIYKSSDKKVDNKMKKGNRRKKTLSNIDEESNPSFASNLSPNKDADEFNELSENLDLSDKEAKFELQKFSSEAYKDMDFNLDQPQENRRTEMKKSNSFFERRSQPHVQANMTQVEPKKERRERKVNTPKLLVLASMHPIYYQMQNFLMQIKGIMEIEDKVPFERMMINLLYEFPHPGENTQIISRFWKQIDLYAVSKLNQQVDQQAYIQEKLKQKNFPYEYELRETQNYCDIRHYQNKEILDILSYYLKAKTENGNIDLIWNIIEHMLLDLSVVLVCKDSKVLAGFIEILKNLIYPFTFNGLVIPFDPEPSQNLLMSQISFVMGVPEMYQKLPRRVCVVYLGNEKEESKESLTKRQNNLNNEVIHLNESEVIMRVSYSSKVSGNRESIRNIKKDEEQSSFAKLLSKNQSSYDKALSMIRKSTDQKSIEKSIKILNSVVKSAIFKQILHIKKGKDLIDNWKNNKYKKINKHNKMNYTRSRVNFHGKGNTEKLMFQESQTFHSIGEALRNNTNPVNARIYKYLENYNENVKFDSDYLEFDDPSLPSAEAPDPKMDDFEELKKLYHHETQILPLEEFVQGSYSYFIMPKLLKNIVKDEKIFKEIEWPKTKVEKNSTGIRSLREPPEKYTHENINSIIWVTCWIATYYYHREEEKCVHLIELITNLPKIKIGNKLMALIMKYITEAVSTGTPESVFTNFTYLQHHARNLISQSAYLKLLNKYILFTKKLLLGKELNIEPRNKSIKEKVETTEERIDKNPQRSASSLKMIKSSSALLLLPKIKTVINRPVLEGKMHSLDDGYLIRDVGKLLEPPKPPPLLCSFKSSEHSGQFSAVSKDEKIKKFFRTEEKNKNKKTVMNHSVYQKPRDSIFRKSKFNNKSNMRETKEQKGYEQSSSNEFHNEFRNDRNPRLSNVEIEKRSMEEFRESPTHNYFVFPTSNCKSCKEIFSTANTKIAINKAIPIDKNNSLRENIEQENSNLKKCMKCGNNIKIHLVVKKKQQSYDSEYKLIDVEKVNFLGPFSLFDQLYMLISRFSGDNRRYSPEMQGGFKKILEHSLDHRLLQLNINSLRLEYREIFWNLIYLFSKDGINYKFICPYKSDLPSMNDPEEFSTCPKESMIDKYNPEDDFIMK</sequence>
<feature type="region of interest" description="Disordered" evidence="2">
    <location>
        <begin position="1128"/>
        <end position="1156"/>
    </location>
</feature>
<dbReference type="InterPro" id="IPR043153">
    <property type="entry name" value="DENN_C"/>
</dbReference>
<evidence type="ECO:0000313" key="5">
    <source>
        <dbReference type="Proteomes" id="UP001295684"/>
    </source>
</evidence>
<name>A0AAD1X6E6_EUPCR</name>
<comment type="caution">
    <text evidence="4">The sequence shown here is derived from an EMBL/GenBank/DDBJ whole genome shotgun (WGS) entry which is preliminary data.</text>
</comment>
<gene>
    <name evidence="4" type="ORF">ECRASSUSDP1_LOCUS1846</name>
</gene>
<keyword evidence="5" id="KW-1185">Reference proteome</keyword>
<feature type="compositionally biased region" description="Low complexity" evidence="2">
    <location>
        <begin position="1"/>
        <end position="11"/>
    </location>
</feature>
<feature type="compositionally biased region" description="Polar residues" evidence="2">
    <location>
        <begin position="26"/>
        <end position="40"/>
    </location>
</feature>
<evidence type="ECO:0000256" key="2">
    <source>
        <dbReference type="SAM" id="MobiDB-lite"/>
    </source>
</evidence>
<feature type="domain" description="cDENN" evidence="3">
    <location>
        <begin position="382"/>
        <end position="600"/>
    </location>
</feature>
<reference evidence="4" key="1">
    <citation type="submission" date="2023-07" db="EMBL/GenBank/DDBJ databases">
        <authorList>
            <consortium name="AG Swart"/>
            <person name="Singh M."/>
            <person name="Singh A."/>
            <person name="Seah K."/>
            <person name="Emmerich C."/>
        </authorList>
    </citation>
    <scope>NUCLEOTIDE SEQUENCE</scope>
    <source>
        <strain evidence="4">DP1</strain>
    </source>
</reference>
<organism evidence="4 5">
    <name type="scientific">Euplotes crassus</name>
    <dbReference type="NCBI Taxonomy" id="5936"/>
    <lineage>
        <taxon>Eukaryota</taxon>
        <taxon>Sar</taxon>
        <taxon>Alveolata</taxon>
        <taxon>Ciliophora</taxon>
        <taxon>Intramacronucleata</taxon>
        <taxon>Spirotrichea</taxon>
        <taxon>Hypotrichia</taxon>
        <taxon>Euplotida</taxon>
        <taxon>Euplotidae</taxon>
        <taxon>Moneuplotes</taxon>
    </lineage>
</organism>